<dbReference type="PANTHER" id="PTHR21301">
    <property type="entry name" value="REVERSE TRANSCRIPTASE"/>
    <property type="match status" value="1"/>
</dbReference>
<dbReference type="OrthoDB" id="6137646at2759"/>
<proteinExistence type="predicted"/>
<dbReference type="CTD" id="20324749"/>
<sequence length="160" mass="18180">MEVRQPHLRLIRPGSYAPADLNVQSKMQVDFWRNVKIEGEITVSLGVCSLFTSVNLSTATLAVATVLNNQMAMNGPLGRERTCELPDLGLTTYFEFDGEYYEQLKIVPMGSPVSDFIMEVVTRQMERTVLPNIRPNVRMRYLNDTLVNVMENEQPRANLI</sequence>
<gene>
    <name evidence="2" type="ORF">T265_10581</name>
</gene>
<evidence type="ECO:0000313" key="3">
    <source>
        <dbReference type="Proteomes" id="UP000054324"/>
    </source>
</evidence>
<keyword evidence="3" id="KW-1185">Reference proteome</keyword>
<reference evidence="2 3" key="1">
    <citation type="submission" date="2013-11" db="EMBL/GenBank/DDBJ databases">
        <title>Opisthorchis viverrini - life in the bile duct.</title>
        <authorList>
            <person name="Young N.D."/>
            <person name="Nagarajan N."/>
            <person name="Lin S.J."/>
            <person name="Korhonen P.K."/>
            <person name="Jex A.R."/>
            <person name="Hall R.S."/>
            <person name="Safavi-Hemami H."/>
            <person name="Kaewkong W."/>
            <person name="Bertrand D."/>
            <person name="Gao S."/>
            <person name="Seet Q."/>
            <person name="Wongkham S."/>
            <person name="Teh B.T."/>
            <person name="Wongkham C."/>
            <person name="Intapan P.M."/>
            <person name="Maleewong W."/>
            <person name="Yang X."/>
            <person name="Hu M."/>
            <person name="Wang Z."/>
            <person name="Hofmann A."/>
            <person name="Sternberg P.W."/>
            <person name="Tan P."/>
            <person name="Wang J."/>
            <person name="Gasser R.B."/>
        </authorList>
    </citation>
    <scope>NUCLEOTIDE SEQUENCE [LARGE SCALE GENOMIC DNA]</scope>
</reference>
<feature type="domain" description="Reverse transcriptase" evidence="1">
    <location>
        <begin position="1"/>
        <end position="160"/>
    </location>
</feature>
<evidence type="ECO:0000259" key="1">
    <source>
        <dbReference type="PROSITE" id="PS50878"/>
    </source>
</evidence>
<dbReference type="Proteomes" id="UP000054324">
    <property type="component" value="Unassembled WGS sequence"/>
</dbReference>
<dbReference type="RefSeq" id="XP_009175260.1">
    <property type="nucleotide sequence ID" value="XM_009176996.1"/>
</dbReference>
<dbReference type="GeneID" id="20324749"/>
<dbReference type="EMBL" id="KL597003">
    <property type="protein sequence ID" value="KER21008.1"/>
    <property type="molecule type" value="Genomic_DNA"/>
</dbReference>
<protein>
    <recommendedName>
        <fullName evidence="1">Reverse transcriptase domain-containing protein</fullName>
    </recommendedName>
</protein>
<accession>A0A074Z200</accession>
<dbReference type="InterPro" id="IPR000477">
    <property type="entry name" value="RT_dom"/>
</dbReference>
<dbReference type="PANTHER" id="PTHR21301:SF10">
    <property type="entry name" value="REVERSE TRANSCRIPTASE DOMAIN-CONTAINING PROTEIN"/>
    <property type="match status" value="1"/>
</dbReference>
<organism evidence="2 3">
    <name type="scientific">Opisthorchis viverrini</name>
    <name type="common">Southeast Asian liver fluke</name>
    <dbReference type="NCBI Taxonomy" id="6198"/>
    <lineage>
        <taxon>Eukaryota</taxon>
        <taxon>Metazoa</taxon>
        <taxon>Spiralia</taxon>
        <taxon>Lophotrochozoa</taxon>
        <taxon>Platyhelminthes</taxon>
        <taxon>Trematoda</taxon>
        <taxon>Digenea</taxon>
        <taxon>Opisthorchiida</taxon>
        <taxon>Opisthorchiata</taxon>
        <taxon>Opisthorchiidae</taxon>
        <taxon>Opisthorchis</taxon>
    </lineage>
</organism>
<dbReference type="KEGG" id="ovi:T265_10581"/>
<evidence type="ECO:0000313" key="2">
    <source>
        <dbReference type="EMBL" id="KER21008.1"/>
    </source>
</evidence>
<dbReference type="PROSITE" id="PS50878">
    <property type="entry name" value="RT_POL"/>
    <property type="match status" value="1"/>
</dbReference>
<dbReference type="AlphaFoldDB" id="A0A074Z200"/>
<name>A0A074Z200_OPIVI</name>